<proteinExistence type="predicted"/>
<reference evidence="2 3" key="1">
    <citation type="submission" date="2018-11" db="EMBL/GenBank/DDBJ databases">
        <title>Genome squencing of methanotrophic bacteria isolated from alkaline groundwater in Korea.</title>
        <authorList>
            <person name="Nguyen L.N."/>
        </authorList>
    </citation>
    <scope>NUCLEOTIDE SEQUENCE [LARGE SCALE GENOMIC DNA]</scope>
    <source>
        <strain evidence="2 3">GW6</strain>
    </source>
</reference>
<evidence type="ECO:0000313" key="2">
    <source>
        <dbReference type="EMBL" id="AZG77128.1"/>
    </source>
</evidence>
<accession>A0A3G8M8J5</accession>
<dbReference type="AlphaFoldDB" id="A0A3G8M8J5"/>
<dbReference type="KEGG" id="mros:EHO51_10495"/>
<dbReference type="Proteomes" id="UP000273982">
    <property type="component" value="Chromosome"/>
</dbReference>
<gene>
    <name evidence="2" type="ORF">EHO51_10495</name>
</gene>
<dbReference type="InterPro" id="IPR019285">
    <property type="entry name" value="DUF2336"/>
</dbReference>
<name>A0A3G8M8J5_9HYPH</name>
<evidence type="ECO:0000313" key="3">
    <source>
        <dbReference type="Proteomes" id="UP000273982"/>
    </source>
</evidence>
<dbReference type="EMBL" id="CP034086">
    <property type="protein sequence ID" value="AZG77128.1"/>
    <property type="molecule type" value="Genomic_DNA"/>
</dbReference>
<evidence type="ECO:0000256" key="1">
    <source>
        <dbReference type="SAM" id="MobiDB-lite"/>
    </source>
</evidence>
<organism evidence="2 3">
    <name type="scientific">Methylocystis rosea</name>
    <dbReference type="NCBI Taxonomy" id="173366"/>
    <lineage>
        <taxon>Bacteria</taxon>
        <taxon>Pseudomonadati</taxon>
        <taxon>Pseudomonadota</taxon>
        <taxon>Alphaproteobacteria</taxon>
        <taxon>Hyphomicrobiales</taxon>
        <taxon>Methylocystaceae</taxon>
        <taxon>Methylocystis</taxon>
    </lineage>
</organism>
<protein>
    <submittedName>
        <fullName evidence="2">DUF2336 domain-containing protein</fullName>
    </submittedName>
</protein>
<dbReference type="Pfam" id="PF10098">
    <property type="entry name" value="DUF2336"/>
    <property type="match status" value="1"/>
</dbReference>
<feature type="compositionally biased region" description="Basic and acidic residues" evidence="1">
    <location>
        <begin position="319"/>
        <end position="333"/>
    </location>
</feature>
<sequence>MGADREQRRMVDASLLRAVVDQFVERSMHSMADIRQFEQLALGLIDIVDAETVARAALPLCFHPETPASIFARLFDKGGAAAALAFQFAPKLAQRDMIATAEQGPAQFAAAVARRRDLDRETMLALASRREGEVLRGLAGNLAAHFDSASRRALVMAARDDLTLARMLLDRDDLDLDPEPLFLAANRLERTAIVLNACRQILASGATEAPLRADDAFLEKLEAAAQRLDRNAMAALLSEALECRKERARALVVDHLGEALALALNAIGVPLESATRIFLCAQPGIADDGEVVQALLGVMRSTPQRAAARIVGAMTGAARSEREISRRAAREDPGALTRRRAAPQQSLARPSRKLDQSA</sequence>
<feature type="region of interest" description="Disordered" evidence="1">
    <location>
        <begin position="319"/>
        <end position="358"/>
    </location>
</feature>